<dbReference type="Pfam" id="PF04654">
    <property type="entry name" value="DUF599"/>
    <property type="match status" value="1"/>
</dbReference>
<accession>A0ABW1AQ32</accession>
<dbReference type="RefSeq" id="WP_096446541.1">
    <property type="nucleotide sequence ID" value="NZ_JBHSOG010000030.1"/>
</dbReference>
<reference evidence="3" key="1">
    <citation type="journal article" date="2019" name="Int. J. Syst. Evol. Microbiol.">
        <title>The Global Catalogue of Microorganisms (GCM) 10K type strain sequencing project: providing services to taxonomists for standard genome sequencing and annotation.</title>
        <authorList>
            <consortium name="The Broad Institute Genomics Platform"/>
            <consortium name="The Broad Institute Genome Sequencing Center for Infectious Disease"/>
            <person name="Wu L."/>
            <person name="Ma J."/>
        </authorList>
    </citation>
    <scope>NUCLEOTIDE SEQUENCE [LARGE SCALE GENOMIC DNA]</scope>
    <source>
        <strain evidence="3">SHR3</strain>
    </source>
</reference>
<comment type="caution">
    <text evidence="2">The sequence shown here is derived from an EMBL/GenBank/DDBJ whole genome shotgun (WGS) entry which is preliminary data.</text>
</comment>
<protein>
    <submittedName>
        <fullName evidence="2">DUF599 domain-containing protein</fullName>
    </submittedName>
</protein>
<dbReference type="EMBL" id="JBHSOG010000030">
    <property type="protein sequence ID" value="MFC5769408.1"/>
    <property type="molecule type" value="Genomic_DNA"/>
</dbReference>
<dbReference type="PANTHER" id="PTHR31881">
    <property type="match status" value="1"/>
</dbReference>
<name>A0ABW1AQ32_9RHOO</name>
<keyword evidence="1" id="KW-1133">Transmembrane helix</keyword>
<evidence type="ECO:0000256" key="1">
    <source>
        <dbReference type="SAM" id="Phobius"/>
    </source>
</evidence>
<evidence type="ECO:0000313" key="2">
    <source>
        <dbReference type="EMBL" id="MFC5769408.1"/>
    </source>
</evidence>
<feature type="transmembrane region" description="Helical" evidence="1">
    <location>
        <begin position="78"/>
        <end position="101"/>
    </location>
</feature>
<organism evidence="2 3">
    <name type="scientific">Thauera sinica</name>
    <dbReference type="NCBI Taxonomy" id="2665146"/>
    <lineage>
        <taxon>Bacteria</taxon>
        <taxon>Pseudomonadati</taxon>
        <taxon>Pseudomonadota</taxon>
        <taxon>Betaproteobacteria</taxon>
        <taxon>Rhodocyclales</taxon>
        <taxon>Zoogloeaceae</taxon>
        <taxon>Thauera</taxon>
    </lineage>
</organism>
<feature type="transmembrane region" description="Helical" evidence="1">
    <location>
        <begin position="193"/>
        <end position="221"/>
    </location>
</feature>
<feature type="transmembrane region" description="Helical" evidence="1">
    <location>
        <begin position="12"/>
        <end position="30"/>
    </location>
</feature>
<proteinExistence type="predicted"/>
<sequence length="236" mass="26879">MPSGLFSVVSYADAMALAWFLVVWIGYGWLSEHSPWARHGLADVGDRHRLAWGWQMLRREVRIPDAALVGNLMQSVSFYANTTIYIIAGVLALLGTLDQVISFTEDLPFARETSRALWEMKLALLFCVFVFAYFKFTWALRQFNLLSILIGSTPVMKEENESYDPRLAEIAARRLGRVNSLAGDEFNRGIRAYYFGLAAVAWFVQPWIFMAMTTVIAVVLYRRDFTSALLIALRDE</sequence>
<feature type="transmembrane region" description="Helical" evidence="1">
    <location>
        <begin position="122"/>
        <end position="140"/>
    </location>
</feature>
<keyword evidence="1" id="KW-0472">Membrane</keyword>
<evidence type="ECO:0000313" key="3">
    <source>
        <dbReference type="Proteomes" id="UP001595974"/>
    </source>
</evidence>
<dbReference type="Proteomes" id="UP001595974">
    <property type="component" value="Unassembled WGS sequence"/>
</dbReference>
<keyword evidence="1" id="KW-0812">Transmembrane</keyword>
<dbReference type="InterPro" id="IPR006747">
    <property type="entry name" value="DUF599"/>
</dbReference>
<dbReference type="PANTHER" id="PTHR31881:SF6">
    <property type="entry name" value="OS09G0494600 PROTEIN"/>
    <property type="match status" value="1"/>
</dbReference>
<keyword evidence="3" id="KW-1185">Reference proteome</keyword>
<gene>
    <name evidence="2" type="ORF">ACFPTN_08480</name>
</gene>